<gene>
    <name evidence="3" type="primary">ssnA</name>
    <name evidence="3" type="ordered locus">Hbut_0500</name>
</gene>
<dbReference type="HOGENOM" id="CLU_688127_0_0_2"/>
<dbReference type="PANTHER" id="PTHR43794">
    <property type="entry name" value="AMINOHYDROLASE SSNA-RELATED"/>
    <property type="match status" value="1"/>
</dbReference>
<evidence type="ECO:0000313" key="4">
    <source>
        <dbReference type="Proteomes" id="UP000002593"/>
    </source>
</evidence>
<evidence type="ECO:0000259" key="2">
    <source>
        <dbReference type="Pfam" id="PF01979"/>
    </source>
</evidence>
<protein>
    <submittedName>
        <fullName evidence="3">Cytosine deaminase</fullName>
    </submittedName>
</protein>
<name>A2BK51_HYPBU</name>
<dbReference type="SUPFAM" id="SSF51338">
    <property type="entry name" value="Composite domain of metallo-dependent hydrolases"/>
    <property type="match status" value="1"/>
</dbReference>
<dbReference type="EMBL" id="CP000493">
    <property type="protein sequence ID" value="ABM80362.1"/>
    <property type="molecule type" value="Genomic_DNA"/>
</dbReference>
<keyword evidence="1" id="KW-0378">Hydrolase</keyword>
<dbReference type="eggNOG" id="arCOG00695">
    <property type="taxonomic scope" value="Archaea"/>
</dbReference>
<dbReference type="Pfam" id="PF01979">
    <property type="entry name" value="Amidohydro_1"/>
    <property type="match status" value="1"/>
</dbReference>
<proteinExistence type="predicted"/>
<dbReference type="InterPro" id="IPR032466">
    <property type="entry name" value="Metal_Hydrolase"/>
</dbReference>
<dbReference type="InterPro" id="IPR011059">
    <property type="entry name" value="Metal-dep_hydrolase_composite"/>
</dbReference>
<dbReference type="InterPro" id="IPR006680">
    <property type="entry name" value="Amidohydro-rel"/>
</dbReference>
<organism evidence="3 4">
    <name type="scientific">Hyperthermus butylicus (strain DSM 5456 / JCM 9403 / PLM1-5)</name>
    <dbReference type="NCBI Taxonomy" id="415426"/>
    <lineage>
        <taxon>Archaea</taxon>
        <taxon>Thermoproteota</taxon>
        <taxon>Thermoprotei</taxon>
        <taxon>Desulfurococcales</taxon>
        <taxon>Pyrodictiaceae</taxon>
        <taxon>Hyperthermus</taxon>
    </lineage>
</organism>
<sequence>MKAPEAIVLRRCLLLRCARCGIEGPADIAVVDGLMTAPSAVKGRDVVEVDCKEELVVAPCMYVANMVLAPLGTDYSSVMHGELDDALLEAARLSGERLIQTAERLATELPSLGMCGAAIATVDPLPAAKTLLEHGLRVQTNIAYIPNWSHVERLASELDKQCNQLGNYGDLMSIGIEVFASRLVDDKELQELVRLARSKSIPLFIHASTSKRDVYESKKKWGLFPVERLEKLGVLGKDTVIVGGGWVSSWELGYIASRGSAIVHNPVHDMLHGAGGHFPLREALDAGIRVGLGLGLVDSFLDLRLAATVELLLQRYVYWDSRVGAADVFSAASEGSANILSFTATGKIEHGSPGDLVVYRVRGLSQSLLTRNPALALLAGGKPVYTIIAGRIVHAEEDSF</sequence>
<dbReference type="EnsemblBacteria" id="ABM80362">
    <property type="protein sequence ID" value="ABM80362"/>
    <property type="gene ID" value="Hbut_0500"/>
</dbReference>
<dbReference type="AlphaFoldDB" id="A2BK51"/>
<evidence type="ECO:0000313" key="3">
    <source>
        <dbReference type="EMBL" id="ABM80362.1"/>
    </source>
</evidence>
<dbReference type="RefSeq" id="WP_011821680.1">
    <property type="nucleotide sequence ID" value="NC_008818.1"/>
</dbReference>
<dbReference type="GeneID" id="4781488"/>
<dbReference type="KEGG" id="hbu:Hbut_0500"/>
<feature type="domain" description="Amidohydrolase-related" evidence="2">
    <location>
        <begin position="173"/>
        <end position="393"/>
    </location>
</feature>
<dbReference type="Proteomes" id="UP000002593">
    <property type="component" value="Chromosome"/>
</dbReference>
<dbReference type="OrthoDB" id="372084at2157"/>
<dbReference type="SUPFAM" id="SSF51556">
    <property type="entry name" value="Metallo-dependent hydrolases"/>
    <property type="match status" value="1"/>
</dbReference>
<dbReference type="STRING" id="415426.Hbut_0500"/>
<dbReference type="Gene3D" id="3.20.20.140">
    <property type="entry name" value="Metal-dependent hydrolases"/>
    <property type="match status" value="1"/>
</dbReference>
<evidence type="ECO:0000256" key="1">
    <source>
        <dbReference type="ARBA" id="ARBA00022801"/>
    </source>
</evidence>
<keyword evidence="4" id="KW-1185">Reference proteome</keyword>
<dbReference type="GO" id="GO:0016810">
    <property type="term" value="F:hydrolase activity, acting on carbon-nitrogen (but not peptide) bonds"/>
    <property type="evidence" value="ECO:0007669"/>
    <property type="project" value="InterPro"/>
</dbReference>
<dbReference type="PANTHER" id="PTHR43794:SF11">
    <property type="entry name" value="AMIDOHYDROLASE-RELATED DOMAIN-CONTAINING PROTEIN"/>
    <property type="match status" value="1"/>
</dbReference>
<dbReference type="InterPro" id="IPR050287">
    <property type="entry name" value="MTA/SAH_deaminase"/>
</dbReference>
<reference evidence="3 4" key="1">
    <citation type="journal article" date="2007" name="Archaea">
        <title>The genome of Hyperthermus butylicus: a sulfur-reducing, peptide fermenting, neutrophilic Crenarchaeote growing up to 108 degrees C.</title>
        <authorList>
            <person name="Brugger K."/>
            <person name="Chen L."/>
            <person name="Stark M."/>
            <person name="Zibat A."/>
            <person name="Redder P."/>
            <person name="Ruepp A."/>
            <person name="Awayez M."/>
            <person name="She Q."/>
            <person name="Garrett R.A."/>
            <person name="Klenk H.P."/>
        </authorList>
    </citation>
    <scope>NUCLEOTIDE SEQUENCE [LARGE SCALE GENOMIC DNA]</scope>
    <source>
        <strain evidence="4">DSM 5456 / JCM 9403 / PLM1-5</strain>
    </source>
</reference>
<accession>A2BK51</accession>